<keyword evidence="1 5" id="KW-0699">rRNA-binding</keyword>
<dbReference type="PANTHER" id="PTHR33284:SF1">
    <property type="entry name" value="RIBOSOMAL PROTEIN L25_GLN-TRNA SYNTHETASE, ANTI-CODON-BINDING DOMAIN-CONTAINING PROTEIN"/>
    <property type="match status" value="1"/>
</dbReference>
<evidence type="ECO:0000259" key="7">
    <source>
        <dbReference type="Pfam" id="PF01386"/>
    </source>
</evidence>
<proteinExistence type="inferred from homology"/>
<feature type="domain" description="Large ribosomal subunit protein bL25 L25" evidence="7">
    <location>
        <begin position="6"/>
        <end position="94"/>
    </location>
</feature>
<comment type="subunit">
    <text evidence="5">Part of the 50S ribosomal subunit; part of the 5S rRNA/L5/L18/L25 subcomplex. Contacts the 5S rRNA. Binds to the 5S rRNA independently of L5 and L18.</text>
</comment>
<dbReference type="SUPFAM" id="SSF50715">
    <property type="entry name" value="Ribosomal protein L25-like"/>
    <property type="match status" value="1"/>
</dbReference>
<dbReference type="InterPro" id="IPR001021">
    <property type="entry name" value="Ribosomal_bL25_long"/>
</dbReference>
<keyword evidence="2 5" id="KW-0694">RNA-binding</keyword>
<evidence type="ECO:0000313" key="10">
    <source>
        <dbReference type="Proteomes" id="UP000228920"/>
    </source>
</evidence>
<dbReference type="InterPro" id="IPR011035">
    <property type="entry name" value="Ribosomal_bL25/Gln-tRNA_synth"/>
</dbReference>
<dbReference type="Gene3D" id="2.40.240.10">
    <property type="entry name" value="Ribosomal Protein L25, Chain P"/>
    <property type="match status" value="1"/>
</dbReference>
<comment type="function">
    <text evidence="5">This is one of the proteins that binds to the 5S RNA in the ribosome where it forms part of the central protuberance.</text>
</comment>
<evidence type="ECO:0000259" key="8">
    <source>
        <dbReference type="Pfam" id="PF14693"/>
    </source>
</evidence>
<evidence type="ECO:0000256" key="4">
    <source>
        <dbReference type="ARBA" id="ARBA00023274"/>
    </source>
</evidence>
<dbReference type="GO" id="GO:0008097">
    <property type="term" value="F:5S rRNA binding"/>
    <property type="evidence" value="ECO:0007669"/>
    <property type="project" value="InterPro"/>
</dbReference>
<dbReference type="InterPro" id="IPR020057">
    <property type="entry name" value="Ribosomal_bL25_b-dom"/>
</dbReference>
<dbReference type="PANTHER" id="PTHR33284">
    <property type="entry name" value="RIBOSOMAL PROTEIN L25/GLN-TRNA SYNTHETASE, ANTI-CODON-BINDING DOMAIN-CONTAINING PROTEIN"/>
    <property type="match status" value="1"/>
</dbReference>
<keyword evidence="4 5" id="KW-0687">Ribonucleoprotein</keyword>
<dbReference type="Gene3D" id="2.170.120.20">
    <property type="entry name" value="Ribosomal protein L25, beta domain"/>
    <property type="match status" value="1"/>
</dbReference>
<feature type="domain" description="Large ribosomal subunit protein bL25 beta" evidence="8">
    <location>
        <begin position="102"/>
        <end position="186"/>
    </location>
</feature>
<dbReference type="Proteomes" id="UP000228920">
    <property type="component" value="Unassembled WGS sequence"/>
</dbReference>
<feature type="compositionally biased region" description="Basic and acidic residues" evidence="6">
    <location>
        <begin position="215"/>
        <end position="224"/>
    </location>
</feature>
<dbReference type="GO" id="GO:0006412">
    <property type="term" value="P:translation"/>
    <property type="evidence" value="ECO:0007669"/>
    <property type="project" value="UniProtKB-UniRule"/>
</dbReference>
<protein>
    <recommendedName>
        <fullName evidence="5">Large ribosomal subunit protein bL25</fullName>
    </recommendedName>
    <alternativeName>
        <fullName evidence="5">General stress protein CTC</fullName>
    </alternativeName>
</protein>
<keyword evidence="3 5" id="KW-0689">Ribosomal protein</keyword>
<evidence type="ECO:0000256" key="3">
    <source>
        <dbReference type="ARBA" id="ARBA00022980"/>
    </source>
</evidence>
<dbReference type="GO" id="GO:0022625">
    <property type="term" value="C:cytosolic large ribosomal subunit"/>
    <property type="evidence" value="ECO:0007669"/>
    <property type="project" value="TreeGrafter"/>
</dbReference>
<sequence length="230" mass="25136">MADIEITVQKRTALKKQVNALRNEGFLPANIYGPLVEASLAVQMEKSVFKDLYQKSGKSDLVTLTVEGETETRPVLLYGVQRDPVSDEVIHVDLYQVDLTKKIDVEIPINLFGEAPAVTNKLGELLQLLDSLKVRVLPTNIPRAFELSLESLEQVGDALTIGDLTMPDGVEVLDIQPEELIVKVDAIVEVTAEDLATPEETEALAQKVADDAEEKEAGENKPSDAETASE</sequence>
<dbReference type="InterPro" id="IPR029751">
    <property type="entry name" value="Ribosomal_L25_dom"/>
</dbReference>
<gene>
    <name evidence="5" type="primary">rplY</name>
    <name evidence="5" type="synonym">ctc</name>
    <name evidence="9" type="ORF">COY32_07055</name>
</gene>
<dbReference type="Pfam" id="PF14693">
    <property type="entry name" value="Ribosomal_TL5_C"/>
    <property type="match status" value="1"/>
</dbReference>
<dbReference type="NCBIfam" id="TIGR00731">
    <property type="entry name" value="bL25_bact_ctc"/>
    <property type="match status" value="1"/>
</dbReference>
<dbReference type="AlphaFoldDB" id="A0A2M7TEJ9"/>
<dbReference type="CDD" id="cd00495">
    <property type="entry name" value="Ribosomal_L25_TL5_CTC"/>
    <property type="match status" value="1"/>
</dbReference>
<comment type="similarity">
    <text evidence="5">Belongs to the bacterial ribosomal protein bL25 family. CTC subfamily.</text>
</comment>
<dbReference type="EMBL" id="PFNL01000196">
    <property type="protein sequence ID" value="PIZ44116.1"/>
    <property type="molecule type" value="Genomic_DNA"/>
</dbReference>
<comment type="caution">
    <text evidence="9">The sequence shown here is derived from an EMBL/GenBank/DDBJ whole genome shotgun (WGS) entry which is preliminary data.</text>
</comment>
<name>A0A2M7TEJ9_UNCKA</name>
<dbReference type="GO" id="GO:0003735">
    <property type="term" value="F:structural constituent of ribosome"/>
    <property type="evidence" value="ECO:0007669"/>
    <property type="project" value="InterPro"/>
</dbReference>
<organism evidence="9 10">
    <name type="scientific">candidate division WWE3 bacterium CG_4_10_14_0_2_um_filter_41_14</name>
    <dbReference type="NCBI Taxonomy" id="1975072"/>
    <lineage>
        <taxon>Bacteria</taxon>
        <taxon>Katanobacteria</taxon>
    </lineage>
</organism>
<evidence type="ECO:0000256" key="5">
    <source>
        <dbReference type="HAMAP-Rule" id="MF_01334"/>
    </source>
</evidence>
<evidence type="ECO:0000313" key="9">
    <source>
        <dbReference type="EMBL" id="PIZ44116.1"/>
    </source>
</evidence>
<dbReference type="Pfam" id="PF01386">
    <property type="entry name" value="Ribosomal_L25p"/>
    <property type="match status" value="1"/>
</dbReference>
<evidence type="ECO:0000256" key="2">
    <source>
        <dbReference type="ARBA" id="ARBA00022884"/>
    </source>
</evidence>
<evidence type="ECO:0000256" key="1">
    <source>
        <dbReference type="ARBA" id="ARBA00022730"/>
    </source>
</evidence>
<evidence type="ECO:0000256" key="6">
    <source>
        <dbReference type="SAM" id="MobiDB-lite"/>
    </source>
</evidence>
<accession>A0A2M7TEJ9</accession>
<dbReference type="InterPro" id="IPR020930">
    <property type="entry name" value="Ribosomal_uL5_bac-type"/>
</dbReference>
<feature type="region of interest" description="Disordered" evidence="6">
    <location>
        <begin position="198"/>
        <end position="230"/>
    </location>
</feature>
<dbReference type="HAMAP" id="MF_01334">
    <property type="entry name" value="Ribosomal_bL25_CTC"/>
    <property type="match status" value="1"/>
</dbReference>
<reference evidence="10" key="1">
    <citation type="submission" date="2017-09" db="EMBL/GenBank/DDBJ databases">
        <title>Depth-based differentiation of microbial function through sediment-hosted aquifers and enrichment of novel symbionts in the deep terrestrial subsurface.</title>
        <authorList>
            <person name="Probst A.J."/>
            <person name="Ladd B."/>
            <person name="Jarett J.K."/>
            <person name="Geller-Mcgrath D.E."/>
            <person name="Sieber C.M.K."/>
            <person name="Emerson J.B."/>
            <person name="Anantharaman K."/>
            <person name="Thomas B.C."/>
            <person name="Malmstrom R."/>
            <person name="Stieglmeier M."/>
            <person name="Klingl A."/>
            <person name="Woyke T."/>
            <person name="Ryan C.M."/>
            <person name="Banfield J.F."/>
        </authorList>
    </citation>
    <scope>NUCLEOTIDE SEQUENCE [LARGE SCALE GENOMIC DNA]</scope>
</reference>
<dbReference type="InterPro" id="IPR020056">
    <property type="entry name" value="Rbsml_bL25/Gln-tRNA_synth_N"/>
</dbReference>
<dbReference type="InterPro" id="IPR037121">
    <property type="entry name" value="Ribosomal_bL25_C"/>
</dbReference>